<protein>
    <submittedName>
        <fullName evidence="2">Uridine phosphorylase</fullName>
    </submittedName>
</protein>
<evidence type="ECO:0000259" key="1">
    <source>
        <dbReference type="Pfam" id="PF01048"/>
    </source>
</evidence>
<dbReference type="GO" id="GO:0009116">
    <property type="term" value="P:nucleoside metabolic process"/>
    <property type="evidence" value="ECO:0007669"/>
    <property type="project" value="InterPro"/>
</dbReference>
<gene>
    <name evidence="2" type="ORF">B9Q01_03785</name>
</gene>
<name>A0A2R6ABH4_9ARCH</name>
<organism evidence="2 3">
    <name type="scientific">Candidatus Marsarchaeota G1 archaeon OSP_D</name>
    <dbReference type="NCBI Taxonomy" id="1978155"/>
    <lineage>
        <taxon>Archaea</taxon>
        <taxon>Candidatus Marsarchaeota</taxon>
        <taxon>Candidatus Marsarchaeota group 1</taxon>
    </lineage>
</organism>
<comment type="caution">
    <text evidence="2">The sequence shown here is derived from an EMBL/GenBank/DDBJ whole genome shotgun (WGS) entry which is preliminary data.</text>
</comment>
<dbReference type="CDD" id="cd17767">
    <property type="entry name" value="UP_EcUdp-like"/>
    <property type="match status" value="1"/>
</dbReference>
<dbReference type="Pfam" id="PF01048">
    <property type="entry name" value="PNP_UDP_1"/>
    <property type="match status" value="1"/>
</dbReference>
<dbReference type="GO" id="GO:0004850">
    <property type="term" value="F:uridine phosphorylase activity"/>
    <property type="evidence" value="ECO:0007669"/>
    <property type="project" value="InterPro"/>
</dbReference>
<proteinExistence type="predicted"/>
<accession>A0A2R6ABH4</accession>
<feature type="domain" description="Nucleoside phosphorylase" evidence="1">
    <location>
        <begin position="30"/>
        <end position="247"/>
    </location>
</feature>
<sequence>MEQKRISAKQPMHGEAVYHLGIKQGEIPPYVLLPGDVDRAEKIALSWDEQRFLNKRREFVSYVGRYKGCKLGVVSTGIGGPAVSIAVEELARLGVHTFVRVGSCGSVKREIKVGDIVITKAAARFDGASLSYAPLGYPAVSDPEVYRALVEAAQSLGVRYHVGITASFDTFYVGQGRPGFRGYLPRNSATWLEDISSLNISNVEMEAATLLTITNVYGLRGGVVCAVYANRVTDEFGEEGEKDAINVGNEAIKILTERDLKGAKT</sequence>
<dbReference type="NCBIfam" id="TIGR01718">
    <property type="entry name" value="Uridine-psphlse"/>
    <property type="match status" value="1"/>
</dbReference>
<evidence type="ECO:0000313" key="3">
    <source>
        <dbReference type="Proteomes" id="UP000240880"/>
    </source>
</evidence>
<reference evidence="2 3" key="1">
    <citation type="submission" date="2017-04" db="EMBL/GenBank/DDBJ databases">
        <title>Novel microbial lineages endemic to geothermal iron-oxide mats fill important gaps in the evolutionary history of Archaea.</title>
        <authorList>
            <person name="Jay Z.J."/>
            <person name="Beam J.P."/>
            <person name="Dlakic M."/>
            <person name="Rusch D.B."/>
            <person name="Kozubal M.A."/>
            <person name="Inskeep W.P."/>
        </authorList>
    </citation>
    <scope>NUCLEOTIDE SEQUENCE [LARGE SCALE GENOMIC DNA]</scope>
    <source>
        <strain evidence="2">OSP_D</strain>
    </source>
</reference>
<dbReference type="AlphaFoldDB" id="A0A2R6ABH4"/>
<dbReference type="Proteomes" id="UP000240880">
    <property type="component" value="Unassembled WGS sequence"/>
</dbReference>
<dbReference type="PANTHER" id="PTHR43691">
    <property type="entry name" value="URIDINE PHOSPHORYLASE"/>
    <property type="match status" value="1"/>
</dbReference>
<dbReference type="InterPro" id="IPR010058">
    <property type="entry name" value="Uridine_phosphorylase"/>
</dbReference>
<dbReference type="SUPFAM" id="SSF53167">
    <property type="entry name" value="Purine and uridine phosphorylases"/>
    <property type="match status" value="1"/>
</dbReference>
<dbReference type="PANTHER" id="PTHR43691:SF13">
    <property type="entry name" value="URIDINE PHOSPHORYLASE"/>
    <property type="match status" value="1"/>
</dbReference>
<dbReference type="Gene3D" id="3.40.50.1580">
    <property type="entry name" value="Nucleoside phosphorylase domain"/>
    <property type="match status" value="1"/>
</dbReference>
<dbReference type="InterPro" id="IPR000845">
    <property type="entry name" value="Nucleoside_phosphorylase_d"/>
</dbReference>
<dbReference type="GO" id="GO:0005829">
    <property type="term" value="C:cytosol"/>
    <property type="evidence" value="ECO:0007669"/>
    <property type="project" value="TreeGrafter"/>
</dbReference>
<evidence type="ECO:0000313" key="2">
    <source>
        <dbReference type="EMBL" id="PSN83675.1"/>
    </source>
</evidence>
<dbReference type="InterPro" id="IPR035994">
    <property type="entry name" value="Nucleoside_phosphorylase_sf"/>
</dbReference>
<dbReference type="GO" id="GO:0009166">
    <property type="term" value="P:nucleotide catabolic process"/>
    <property type="evidence" value="ECO:0007669"/>
    <property type="project" value="InterPro"/>
</dbReference>
<dbReference type="EMBL" id="NEXC01000017">
    <property type="protein sequence ID" value="PSN83675.1"/>
    <property type="molecule type" value="Genomic_DNA"/>
</dbReference>